<comment type="caution">
    <text evidence="2">The sequence shown here is derived from an EMBL/GenBank/DDBJ whole genome shotgun (WGS) entry which is preliminary data.</text>
</comment>
<keyword evidence="3" id="KW-1185">Reference proteome</keyword>
<dbReference type="RefSeq" id="WP_160561826.1">
    <property type="nucleotide sequence ID" value="NZ_QZDT01000052.1"/>
</dbReference>
<dbReference type="OrthoDB" id="2875909at2"/>
<protein>
    <recommendedName>
        <fullName evidence="4">DUF4316 domain-containing protein</fullName>
    </recommendedName>
</protein>
<accession>A0A9X5BJF6</accession>
<dbReference type="EMBL" id="QZDT01000052">
    <property type="protein sequence ID" value="NBJ94829.1"/>
    <property type="molecule type" value="Genomic_DNA"/>
</dbReference>
<feature type="compositionally biased region" description="Basic and acidic residues" evidence="1">
    <location>
        <begin position="135"/>
        <end position="148"/>
    </location>
</feature>
<evidence type="ECO:0000313" key="3">
    <source>
        <dbReference type="Proteomes" id="UP001154420"/>
    </source>
</evidence>
<sequence length="148" mass="16861">MEIDRFIYGYDTALYHDNNQSMTENVSEIAEALKQRDTRDMALWFADIAADGTEPEERKRAMEFLGKLAEYKPLAKNEEMEEQNYNMVDNVLNNGAGEKAQKEENKKAQGMPPAAKPSLKACLAEKKAQVAGQGREQEENIKNKQREM</sequence>
<gene>
    <name evidence="2" type="ORF">D5281_20180</name>
</gene>
<reference evidence="2" key="1">
    <citation type="submission" date="2018-09" db="EMBL/GenBank/DDBJ databases">
        <title>Murine metabolic-syndrome-specific gut microbial biobank.</title>
        <authorList>
            <person name="Liu C."/>
        </authorList>
    </citation>
    <scope>NUCLEOTIDE SEQUENCE</scope>
    <source>
        <strain evidence="2">D42-62</strain>
    </source>
</reference>
<name>A0A9X5BJF6_9FIRM</name>
<evidence type="ECO:0008006" key="4">
    <source>
        <dbReference type="Google" id="ProtNLM"/>
    </source>
</evidence>
<evidence type="ECO:0000256" key="1">
    <source>
        <dbReference type="SAM" id="MobiDB-lite"/>
    </source>
</evidence>
<evidence type="ECO:0000313" key="2">
    <source>
        <dbReference type="EMBL" id="NBJ94829.1"/>
    </source>
</evidence>
<dbReference type="Proteomes" id="UP001154420">
    <property type="component" value="Unassembled WGS sequence"/>
</dbReference>
<dbReference type="AlphaFoldDB" id="A0A9X5BJF6"/>
<organism evidence="2 3">
    <name type="scientific">Parablautia muri</name>
    <dbReference type="NCBI Taxonomy" id="2320879"/>
    <lineage>
        <taxon>Bacteria</taxon>
        <taxon>Bacillati</taxon>
        <taxon>Bacillota</taxon>
        <taxon>Clostridia</taxon>
        <taxon>Lachnospirales</taxon>
        <taxon>Lachnospiraceae</taxon>
        <taxon>Parablautia</taxon>
    </lineage>
</organism>
<proteinExistence type="predicted"/>
<feature type="region of interest" description="Disordered" evidence="1">
    <location>
        <begin position="93"/>
        <end position="148"/>
    </location>
</feature>